<keyword evidence="4" id="KW-1185">Reference proteome</keyword>
<dbReference type="PANTHER" id="PTHR15239">
    <property type="entry name" value="NUCLEAR EXPORT MEDIATOR FACTOR NEMF"/>
    <property type="match status" value="1"/>
</dbReference>
<organism evidence="3 4">
    <name type="scientific">Rarispira pelagica</name>
    <dbReference type="NCBI Taxonomy" id="3141764"/>
    <lineage>
        <taxon>Bacteria</taxon>
        <taxon>Pseudomonadati</taxon>
        <taxon>Spirochaetota</taxon>
        <taxon>Spirochaetia</taxon>
        <taxon>Winmispirales</taxon>
        <taxon>Winmispiraceae</taxon>
        <taxon>Rarispira</taxon>
    </lineage>
</organism>
<proteinExistence type="predicted"/>
<reference evidence="3 4" key="1">
    <citation type="submission" date="2024-03" db="EMBL/GenBank/DDBJ databases">
        <title>Ignisphaera cupida sp. nov., a hyperthermophilic hydrolytic archaeon from a hot spring of Kamchatka, and proposal of Ignisphaeraceae fam. nov.</title>
        <authorList>
            <person name="Podosokorskaya O.A."/>
            <person name="Elcheninov A.G."/>
            <person name="Maltseva A.I."/>
            <person name="Zayulina K.S."/>
            <person name="Novikov A."/>
            <person name="Merkel A.Y."/>
        </authorList>
    </citation>
    <scope>NUCLEOTIDE SEQUENCE [LARGE SCALE GENOMIC DNA]</scope>
    <source>
        <strain evidence="3 4">38H-sp</strain>
    </source>
</reference>
<dbReference type="RefSeq" id="WP_420068380.1">
    <property type="nucleotide sequence ID" value="NZ_JBCHKQ010000001.1"/>
</dbReference>
<dbReference type="PANTHER" id="PTHR15239:SF6">
    <property type="entry name" value="RIBOSOME QUALITY CONTROL COMPLEX SUBUNIT NEMF"/>
    <property type="match status" value="1"/>
</dbReference>
<evidence type="ECO:0000259" key="2">
    <source>
        <dbReference type="Pfam" id="PF05670"/>
    </source>
</evidence>
<accession>A0ABU9U8C7</accession>
<feature type="coiled-coil region" evidence="1">
    <location>
        <begin position="284"/>
        <end position="346"/>
    </location>
</feature>
<feature type="coiled-coil region" evidence="1">
    <location>
        <begin position="205"/>
        <end position="232"/>
    </location>
</feature>
<feature type="domain" description="NFACT RNA-binding" evidence="2">
    <location>
        <begin position="355"/>
        <end position="442"/>
    </location>
</feature>
<dbReference type="Proteomes" id="UP001466331">
    <property type="component" value="Unassembled WGS sequence"/>
</dbReference>
<dbReference type="Gene3D" id="2.30.310.10">
    <property type="entry name" value="ibrinogen binding protein from staphylococcus aureus domain"/>
    <property type="match status" value="1"/>
</dbReference>
<sequence length="474" mass="55899">MSYNWREIDYALYSLDIRGSIIREIWQPDFKHLVMELYKPGQAINLIIRTDSTGTAIYPATKKIKKQKKPQRFVQFLRAHIRGARIKSIYQLSRERIIRIETHSSQENNILWIRLWASNPNIIVTDLEKNIKECMFRRPGREEMPGKKYSQPDNIARIYKDDTGGFHLRNPELTDNPTEWFKKIEENLSGEEEKKLEDRLREKIAANTEAELTELENRIKNLKSSIKEAENADRLKLYGDLITSEIYRINRGDRYLDTTDYHGNDIRIELDPSLNAHENAEKYYREYHKQTERKKRNLEQLESAEKKRKELAELLISLPGKELEELRKLERQQTKKEQENKKTDSKIPGLQVIINDYIVTIGRNSRESDEILRKYARGNDYWLHVRDWPGGHVFIRPAKTKDVPQHVIMKAAQLAVHFSKANREKRVDLYCTQVKYLRRAKHGTLGTVIPTREKNIVIERDEALVDRILGGREA</sequence>
<evidence type="ECO:0000313" key="3">
    <source>
        <dbReference type="EMBL" id="MEM5946926.1"/>
    </source>
</evidence>
<dbReference type="Pfam" id="PF05833">
    <property type="entry name" value="NFACT_N"/>
    <property type="match status" value="2"/>
</dbReference>
<evidence type="ECO:0000313" key="4">
    <source>
        <dbReference type="Proteomes" id="UP001466331"/>
    </source>
</evidence>
<name>A0ABU9U8C7_9SPIR</name>
<gene>
    <name evidence="3" type="ORF">WKV44_00035</name>
</gene>
<dbReference type="InterPro" id="IPR008532">
    <property type="entry name" value="NFACT_RNA-bd"/>
</dbReference>
<dbReference type="InterPro" id="IPR051608">
    <property type="entry name" value="RQC_Subunit_NEMF"/>
</dbReference>
<protein>
    <submittedName>
        <fullName evidence="3">NFACT RNA binding domain-containing protein</fullName>
    </submittedName>
</protein>
<evidence type="ECO:0000256" key="1">
    <source>
        <dbReference type="SAM" id="Coils"/>
    </source>
</evidence>
<keyword evidence="1" id="KW-0175">Coiled coil</keyword>
<comment type="caution">
    <text evidence="3">The sequence shown here is derived from an EMBL/GenBank/DDBJ whole genome shotgun (WGS) entry which is preliminary data.</text>
</comment>
<dbReference type="Pfam" id="PF05670">
    <property type="entry name" value="NFACT-R_1"/>
    <property type="match status" value="1"/>
</dbReference>
<dbReference type="EMBL" id="JBCHKQ010000001">
    <property type="protein sequence ID" value="MEM5946926.1"/>
    <property type="molecule type" value="Genomic_DNA"/>
</dbReference>